<evidence type="ECO:0000313" key="2">
    <source>
        <dbReference type="EMBL" id="KAK2182311.1"/>
    </source>
</evidence>
<gene>
    <name evidence="2" type="ORF">NP493_360g03007</name>
</gene>
<keyword evidence="3" id="KW-1185">Reference proteome</keyword>
<dbReference type="PANTHER" id="PTHR11232">
    <property type="entry name" value="PHOSPHOTYROSINE INTERACTION DOMAIN-CONTAINING FAMILY MEMBER"/>
    <property type="match status" value="1"/>
</dbReference>
<name>A0AAD9L3D1_RIDPI</name>
<dbReference type="PANTHER" id="PTHR11232:SF2">
    <property type="entry name" value="FI05246P"/>
    <property type="match status" value="1"/>
</dbReference>
<dbReference type="InterPro" id="IPR051133">
    <property type="entry name" value="Adapter_Engulfment-Domain"/>
</dbReference>
<dbReference type="SMART" id="SM00462">
    <property type="entry name" value="PTB"/>
    <property type="match status" value="1"/>
</dbReference>
<feature type="domain" description="PID" evidence="1">
    <location>
        <begin position="14"/>
        <end position="150"/>
    </location>
</feature>
<dbReference type="EMBL" id="JAODUO010000359">
    <property type="protein sequence ID" value="KAK2182311.1"/>
    <property type="molecule type" value="Genomic_DNA"/>
</dbReference>
<dbReference type="Pfam" id="PF14719">
    <property type="entry name" value="PID_2"/>
    <property type="match status" value="1"/>
</dbReference>
<protein>
    <recommendedName>
        <fullName evidence="1">PID domain-containing protein</fullName>
    </recommendedName>
</protein>
<dbReference type="InterPro" id="IPR006020">
    <property type="entry name" value="PTB/PI_dom"/>
</dbReference>
<dbReference type="Gene3D" id="2.30.29.30">
    <property type="entry name" value="Pleckstrin-homology domain (PH domain)/Phosphotyrosine-binding domain (PTB)"/>
    <property type="match status" value="1"/>
</dbReference>
<dbReference type="SUPFAM" id="SSF50729">
    <property type="entry name" value="PH domain-like"/>
    <property type="match status" value="1"/>
</dbReference>
<evidence type="ECO:0000313" key="3">
    <source>
        <dbReference type="Proteomes" id="UP001209878"/>
    </source>
</evidence>
<dbReference type="AlphaFoldDB" id="A0AAD9L3D1"/>
<accession>A0AAD9L3D1</accession>
<reference evidence="2" key="1">
    <citation type="journal article" date="2023" name="Mol. Biol. Evol.">
        <title>Third-Generation Sequencing Reveals the Adaptive Role of the Epigenome in Three Deep-Sea Polychaetes.</title>
        <authorList>
            <person name="Perez M."/>
            <person name="Aroh O."/>
            <person name="Sun Y."/>
            <person name="Lan Y."/>
            <person name="Juniper S.K."/>
            <person name="Young C.R."/>
            <person name="Angers B."/>
            <person name="Qian P.Y."/>
        </authorList>
    </citation>
    <scope>NUCLEOTIDE SEQUENCE</scope>
    <source>
        <strain evidence="2">R07B-5</strain>
    </source>
</reference>
<evidence type="ECO:0000259" key="1">
    <source>
        <dbReference type="SMART" id="SM00462"/>
    </source>
</evidence>
<dbReference type="Proteomes" id="UP001209878">
    <property type="component" value="Unassembled WGS sequence"/>
</dbReference>
<proteinExistence type="predicted"/>
<dbReference type="InterPro" id="IPR011993">
    <property type="entry name" value="PH-like_dom_sf"/>
</dbReference>
<sequence length="240" mass="27556">MNFFGKSKKFTISDRERTYRVRYLGNVQTALMKGEGCADKATAVLWNNHRRNSSVGLDMKLTVTASGLKALTLQQGLTEYWAHRITYCIAHPKYPRLFVWVYRHETTRMKVELRCHAALCSSAAKAKAMAVELHDKLALALSEFVREKARRQTSRLVLQRNVSMPLANMGLPVRTKFLSTGQNFKPPIQRSRTAPKLCDITEDREKELLEEEEEEERIRAEKARCTLDSLSEGAESDYER</sequence>
<organism evidence="2 3">
    <name type="scientific">Ridgeia piscesae</name>
    <name type="common">Tubeworm</name>
    <dbReference type="NCBI Taxonomy" id="27915"/>
    <lineage>
        <taxon>Eukaryota</taxon>
        <taxon>Metazoa</taxon>
        <taxon>Spiralia</taxon>
        <taxon>Lophotrochozoa</taxon>
        <taxon>Annelida</taxon>
        <taxon>Polychaeta</taxon>
        <taxon>Sedentaria</taxon>
        <taxon>Canalipalpata</taxon>
        <taxon>Sabellida</taxon>
        <taxon>Siboglinidae</taxon>
        <taxon>Ridgeia</taxon>
    </lineage>
</organism>
<comment type="caution">
    <text evidence="2">The sequence shown here is derived from an EMBL/GenBank/DDBJ whole genome shotgun (WGS) entry which is preliminary data.</text>
</comment>